<dbReference type="InterPro" id="IPR001849">
    <property type="entry name" value="PH_domain"/>
</dbReference>
<feature type="compositionally biased region" description="Polar residues" evidence="2">
    <location>
        <begin position="633"/>
        <end position="660"/>
    </location>
</feature>
<dbReference type="Pfam" id="PF15410">
    <property type="entry name" value="PH_9"/>
    <property type="match status" value="1"/>
</dbReference>
<feature type="region of interest" description="Disordered" evidence="2">
    <location>
        <begin position="593"/>
        <end position="741"/>
    </location>
</feature>
<sequence length="1587" mass="172586">MSLFNRNNQPRSPPSAFKLSGVSSSDRSHRRVSRTQDDFEAALRNEDTVVLQEGRDMRTLGSSGDTPHRNRSGSVNLSAPRPSVDAIGRRQTVSTPKHSATKQSPAPATPVVVPPTPTAPDEDDSRRRSMYRAAGTASSPDLATLISKARHSREEQPEERERTKSTTSSAFEIIEAHTPAKSRDRSMTSPDSQPHRRTTRLTKAEKTLGISPGASSKTTADSDIGEGRSDREGKRSMRNKTSAFFGKMLGQGSVRGSNRSTPTTPVATQQHSFAPPVPTLPAEYRSSPPHQTYFPPNNQQPSLGAQYTDSPAQTPNLPPADPFISATPSPQTPLIPASSTSQPMNGTRHTKPLPPIHKQFPPAPVDDRSDTDDDTPLAPPKPPGQIRSKPTLEGRSRPSLDPKPRIPSETRPRTTGGASRDAVGASTSGPSREHDQNATLTQRSHARPPFPRQGKDGRRRSMSVGDIDIQKLLIETRQRKDGNAPRASVDEGPVPRASMDDALVDGSESDEDRTEEGHPPRAPEYSPSPVNQKRMSRRARAVNAWAQDMELSTLVDGFGGELQDALGGIRSSPHRSNFPASVQQRGYALRPVRQSEAQGSGQGMRVIPSSPLAARRQSNASSSSMLAVPGTYPASSSGQTLTNQPSMESMRTVSSETAGTYITPPSSAILDSSSSTPPATSPALGANRPLPSANAPVALSTSLPPRSSSLRLSPRALPRRQPPRHRSAASASEPSLLEGIASGPTTSIRLVSDQISIRKDSSRERDRDQRLVSDPVSWQNHRVDEEDAPSKVDRRGSTSGASMDIEGRGQGLAARCWQEDEAFLVKEKIAEWLGGTAAINKIALRYYMDYFDFGGMRLDAAFRHLFNKLYLKAETQQVDRILEEFSRRFWDCNRGTVYGSPSIVHAIAYSLLLLNTDLHIAELSSHMSKNQFVRNTWAVIQDQIRAPELPKSPGSGSGSNGMEPLKSPIHIERGQASQEQLRSQAHLAGESTPELILDEDGSQLGDGGEHITRKHRSGSLNSWRSGSREGGQMSLNASNPSVMDGSDPKTPTGSMHAVVSARGWDSEMELLLKDMYNSVKNQQILQPLSGLSPPERQSMSLSPGMTSLGRTRSQRSHVSPGGDRITSLKRGSIRGLQSLLGTQSPYGSNTSVDGRISPSPSFATSIGEGVQTSNSNLFAPTLGFASNLSHTIIKEAQEDDVGSVKSDVTNSTIVSITDEELALLGPPWAKEGMLCRKQYWESAGKRAKIKTWMDVFVVIQKGELSMFVFGETSANAGDGVTVGGGNWLSNANCVGKVVLAHALAHSLPPPGYNRQRPHCFVLTLASGAVFFFQAGTEDLVNEWVMTCNYWAARQSKEPLSGGVSNMEYGWNRALELIQSGNVEDRRVDSSDAQSMRSGRNVNLRMPPSPYSSERIIIHDWTGPMHSVMPSTHDEETQMEALQKQANLLKRELHVHNELRQPMMSLYVPRSANAIKASNNWERRSQYLLSEIVKYDSYVESLRSAMSQRLKRRGEKALECALVASRPDDDDLEGLIYAAPTITGSGPTARLERGATGSVRGRHQVIHEDEEPLTPLPGATSSISRGRR</sequence>
<feature type="region of interest" description="Disordered" evidence="2">
    <location>
        <begin position="997"/>
        <end position="1055"/>
    </location>
</feature>
<proteinExistence type="predicted"/>
<dbReference type="SUPFAM" id="SSF48425">
    <property type="entry name" value="Sec7 domain"/>
    <property type="match status" value="1"/>
</dbReference>
<feature type="compositionally biased region" description="Low complexity" evidence="2">
    <location>
        <begin position="664"/>
        <end position="683"/>
    </location>
</feature>
<dbReference type="PROSITE" id="PS50190">
    <property type="entry name" value="SEC7"/>
    <property type="match status" value="1"/>
</dbReference>
<feature type="region of interest" description="Disordered" evidence="2">
    <location>
        <begin position="1545"/>
        <end position="1587"/>
    </location>
</feature>
<dbReference type="Gene3D" id="1.10.1000.11">
    <property type="entry name" value="Arf Nucleotide-binding Site Opener,domain 2"/>
    <property type="match status" value="1"/>
</dbReference>
<feature type="compositionally biased region" description="Basic and acidic residues" evidence="2">
    <location>
        <begin position="474"/>
        <end position="483"/>
    </location>
</feature>
<keyword evidence="1" id="KW-0175">Coiled coil</keyword>
<dbReference type="InterPro" id="IPR011993">
    <property type="entry name" value="PH-like_dom_sf"/>
</dbReference>
<feature type="compositionally biased region" description="Basic and acidic residues" evidence="2">
    <location>
        <begin position="781"/>
        <end position="796"/>
    </location>
</feature>
<feature type="compositionally biased region" description="Basic and acidic residues" evidence="2">
    <location>
        <begin position="152"/>
        <end position="164"/>
    </location>
</feature>
<comment type="caution">
    <text evidence="4">The sequence shown here is derived from an EMBL/GenBank/DDBJ whole genome shotgun (WGS) entry which is preliminary data.</text>
</comment>
<dbReference type="PANTHER" id="PTHR10663:SF373">
    <property type="entry name" value="PH AND SEC7 DOMAIN-CONTAINING PROTEIN C11E3.11C"/>
    <property type="match status" value="1"/>
</dbReference>
<feature type="compositionally biased region" description="Polar residues" evidence="2">
    <location>
        <begin position="288"/>
        <end position="315"/>
    </location>
</feature>
<gene>
    <name evidence="4" type="ORF">RDB_LOCUS168992</name>
</gene>
<feature type="domain" description="SEC7" evidence="3">
    <location>
        <begin position="814"/>
        <end position="951"/>
    </location>
</feature>
<feature type="region of interest" description="Disordered" evidence="2">
    <location>
        <begin position="1385"/>
        <end position="1404"/>
    </location>
</feature>
<feature type="compositionally biased region" description="Polar residues" evidence="2">
    <location>
        <begin position="1"/>
        <end position="10"/>
    </location>
</feature>
<feature type="coiled-coil region" evidence="1">
    <location>
        <begin position="1431"/>
        <end position="1458"/>
    </location>
</feature>
<feature type="compositionally biased region" description="Polar residues" evidence="2">
    <location>
        <begin position="91"/>
        <end position="104"/>
    </location>
</feature>
<feature type="compositionally biased region" description="Low complexity" evidence="2">
    <location>
        <begin position="613"/>
        <end position="624"/>
    </location>
</feature>
<feature type="compositionally biased region" description="Basic and acidic residues" evidence="2">
    <location>
        <begin position="390"/>
        <end position="412"/>
    </location>
</feature>
<name>A0A8H3HSD0_9AGAM</name>
<dbReference type="EMBL" id="CAJMXA010004020">
    <property type="protein sequence ID" value="CAE6531560.1"/>
    <property type="molecule type" value="Genomic_DNA"/>
</dbReference>
<dbReference type="InterPro" id="IPR000904">
    <property type="entry name" value="Sec7_dom"/>
</dbReference>
<feature type="compositionally biased region" description="Basic residues" evidence="2">
    <location>
        <begin position="717"/>
        <end position="727"/>
    </location>
</feature>
<dbReference type="PANTHER" id="PTHR10663">
    <property type="entry name" value="GUANYL-NUCLEOTIDE EXCHANGE FACTOR"/>
    <property type="match status" value="1"/>
</dbReference>
<reference evidence="4" key="1">
    <citation type="submission" date="2021-01" db="EMBL/GenBank/DDBJ databases">
        <authorList>
            <person name="Kaushik A."/>
        </authorList>
    </citation>
    <scope>NUCLEOTIDE SEQUENCE</scope>
    <source>
        <strain evidence="4">AG6-10EEA</strain>
    </source>
</reference>
<protein>
    <recommendedName>
        <fullName evidence="3">SEC7 domain-containing protein</fullName>
    </recommendedName>
</protein>
<feature type="region of interest" description="Disordered" evidence="2">
    <location>
        <begin position="947"/>
        <end position="966"/>
    </location>
</feature>
<feature type="compositionally biased region" description="Polar residues" evidence="2">
    <location>
        <begin position="254"/>
        <end position="272"/>
    </location>
</feature>
<dbReference type="GO" id="GO:0032012">
    <property type="term" value="P:regulation of ARF protein signal transduction"/>
    <property type="evidence" value="ECO:0007669"/>
    <property type="project" value="InterPro"/>
</dbReference>
<evidence type="ECO:0000313" key="5">
    <source>
        <dbReference type="Proteomes" id="UP000663853"/>
    </source>
</evidence>
<dbReference type="Pfam" id="PF01369">
    <property type="entry name" value="Sec7"/>
    <property type="match status" value="1"/>
</dbReference>
<feature type="compositionally biased region" description="Basic and acidic residues" evidence="2">
    <location>
        <begin position="759"/>
        <end position="771"/>
    </location>
</feature>
<dbReference type="InterPro" id="IPR023394">
    <property type="entry name" value="Sec7_C_sf"/>
</dbReference>
<organism evidence="4 5">
    <name type="scientific">Rhizoctonia solani</name>
    <dbReference type="NCBI Taxonomy" id="456999"/>
    <lineage>
        <taxon>Eukaryota</taxon>
        <taxon>Fungi</taxon>
        <taxon>Dikarya</taxon>
        <taxon>Basidiomycota</taxon>
        <taxon>Agaricomycotina</taxon>
        <taxon>Agaricomycetes</taxon>
        <taxon>Cantharellales</taxon>
        <taxon>Ceratobasidiaceae</taxon>
        <taxon>Rhizoctonia</taxon>
    </lineage>
</organism>
<dbReference type="SUPFAM" id="SSF50729">
    <property type="entry name" value="PH domain-like"/>
    <property type="match status" value="1"/>
</dbReference>
<feature type="compositionally biased region" description="Low complexity" evidence="2">
    <location>
        <begin position="699"/>
        <end position="716"/>
    </location>
</feature>
<dbReference type="GO" id="GO:0005085">
    <property type="term" value="F:guanyl-nucleotide exchange factor activity"/>
    <property type="evidence" value="ECO:0007669"/>
    <property type="project" value="InterPro"/>
</dbReference>
<evidence type="ECO:0000256" key="2">
    <source>
        <dbReference type="SAM" id="MobiDB-lite"/>
    </source>
</evidence>
<feature type="compositionally biased region" description="Basic and acidic residues" evidence="2">
    <location>
        <begin position="34"/>
        <end position="58"/>
    </location>
</feature>
<feature type="compositionally biased region" description="Polar residues" evidence="2">
    <location>
        <begin position="1139"/>
        <end position="1160"/>
    </location>
</feature>
<dbReference type="InterPro" id="IPR035999">
    <property type="entry name" value="Sec7_dom_sf"/>
</dbReference>
<feature type="compositionally biased region" description="Polar residues" evidence="2">
    <location>
        <begin position="1578"/>
        <end position="1587"/>
    </location>
</feature>
<evidence type="ECO:0000313" key="4">
    <source>
        <dbReference type="EMBL" id="CAE6531560.1"/>
    </source>
</evidence>
<feature type="region of interest" description="Disordered" evidence="2">
    <location>
        <begin position="759"/>
        <end position="805"/>
    </location>
</feature>
<evidence type="ECO:0000256" key="1">
    <source>
        <dbReference type="SAM" id="Coils"/>
    </source>
</evidence>
<dbReference type="SMART" id="SM00222">
    <property type="entry name" value="Sec7"/>
    <property type="match status" value="1"/>
</dbReference>
<accession>A0A8H3HSD0</accession>
<dbReference type="InterPro" id="IPR041681">
    <property type="entry name" value="PH_9"/>
</dbReference>
<feature type="compositionally biased region" description="Basic and acidic residues" evidence="2">
    <location>
        <begin position="225"/>
        <end position="235"/>
    </location>
</feature>
<feature type="region of interest" description="Disordered" evidence="2">
    <location>
        <begin position="1090"/>
        <end position="1160"/>
    </location>
</feature>
<feature type="region of interest" description="Disordered" evidence="2">
    <location>
        <begin position="1"/>
        <end position="537"/>
    </location>
</feature>
<feature type="compositionally biased region" description="Polar residues" evidence="2">
    <location>
        <begin position="337"/>
        <end position="347"/>
    </location>
</feature>
<dbReference type="Gene3D" id="2.30.29.30">
    <property type="entry name" value="Pleckstrin-homology domain (PH domain)/Phosphotyrosine-binding domain (PTB)"/>
    <property type="match status" value="1"/>
</dbReference>
<evidence type="ECO:0000259" key="3">
    <source>
        <dbReference type="PROSITE" id="PS50190"/>
    </source>
</evidence>
<feature type="compositionally biased region" description="Polar residues" evidence="2">
    <location>
        <begin position="1390"/>
        <end position="1400"/>
    </location>
</feature>
<feature type="compositionally biased region" description="Polar residues" evidence="2">
    <location>
        <begin position="1095"/>
        <end position="1111"/>
    </location>
</feature>
<dbReference type="Proteomes" id="UP000663853">
    <property type="component" value="Unassembled WGS sequence"/>
</dbReference>
<dbReference type="SMART" id="SM00233">
    <property type="entry name" value="PH"/>
    <property type="match status" value="1"/>
</dbReference>